<comment type="subcellular location">
    <subcellularLocation>
        <location evidence="1">Cell membrane</location>
        <topology evidence="1">Multi-pass membrane protein</topology>
    </subcellularLocation>
</comment>
<dbReference type="AlphaFoldDB" id="A0A2G9YQB5"/>
<dbReference type="PANTHER" id="PTHR30572">
    <property type="entry name" value="MEMBRANE COMPONENT OF TRANSPORTER-RELATED"/>
    <property type="match status" value="1"/>
</dbReference>
<dbReference type="InterPro" id="IPR025857">
    <property type="entry name" value="MacB_PCD"/>
</dbReference>
<evidence type="ECO:0000259" key="9">
    <source>
        <dbReference type="Pfam" id="PF12704"/>
    </source>
</evidence>
<evidence type="ECO:0000313" key="10">
    <source>
        <dbReference type="EMBL" id="PIP21436.1"/>
    </source>
</evidence>
<keyword evidence="5 7" id="KW-0472">Membrane</keyword>
<dbReference type="Pfam" id="PF02687">
    <property type="entry name" value="FtsX"/>
    <property type="match status" value="1"/>
</dbReference>
<feature type="transmembrane region" description="Helical" evidence="7">
    <location>
        <begin position="370"/>
        <end position="390"/>
    </location>
</feature>
<evidence type="ECO:0000256" key="1">
    <source>
        <dbReference type="ARBA" id="ARBA00004651"/>
    </source>
</evidence>
<dbReference type="InterPro" id="IPR050250">
    <property type="entry name" value="Macrolide_Exporter_MacB"/>
</dbReference>
<comment type="similarity">
    <text evidence="6">Belongs to the ABC-4 integral membrane protein family.</text>
</comment>
<gene>
    <name evidence="10" type="ORF">COX39_02810</name>
</gene>
<evidence type="ECO:0000256" key="6">
    <source>
        <dbReference type="ARBA" id="ARBA00038076"/>
    </source>
</evidence>
<name>A0A2G9YQB5_9BACT</name>
<comment type="caution">
    <text evidence="10">The sequence shown here is derived from an EMBL/GenBank/DDBJ whole genome shotgun (WGS) entry which is preliminary data.</text>
</comment>
<evidence type="ECO:0000256" key="5">
    <source>
        <dbReference type="ARBA" id="ARBA00023136"/>
    </source>
</evidence>
<dbReference type="GO" id="GO:0005886">
    <property type="term" value="C:plasma membrane"/>
    <property type="evidence" value="ECO:0007669"/>
    <property type="project" value="UniProtKB-SubCell"/>
</dbReference>
<feature type="transmembrane region" description="Helical" evidence="7">
    <location>
        <begin position="280"/>
        <end position="306"/>
    </location>
</feature>
<evidence type="ECO:0000256" key="7">
    <source>
        <dbReference type="SAM" id="Phobius"/>
    </source>
</evidence>
<keyword evidence="2" id="KW-1003">Cell membrane</keyword>
<keyword evidence="4 7" id="KW-1133">Transmembrane helix</keyword>
<dbReference type="Proteomes" id="UP000231567">
    <property type="component" value="Unassembled WGS sequence"/>
</dbReference>
<accession>A0A2G9YQB5</accession>
<dbReference type="GO" id="GO:0022857">
    <property type="term" value="F:transmembrane transporter activity"/>
    <property type="evidence" value="ECO:0007669"/>
    <property type="project" value="TreeGrafter"/>
</dbReference>
<dbReference type="EMBL" id="PCRM01000039">
    <property type="protein sequence ID" value="PIP21436.1"/>
    <property type="molecule type" value="Genomic_DNA"/>
</dbReference>
<evidence type="ECO:0000259" key="8">
    <source>
        <dbReference type="Pfam" id="PF02687"/>
    </source>
</evidence>
<evidence type="ECO:0000256" key="2">
    <source>
        <dbReference type="ARBA" id="ARBA00022475"/>
    </source>
</evidence>
<evidence type="ECO:0000313" key="11">
    <source>
        <dbReference type="Proteomes" id="UP000231567"/>
    </source>
</evidence>
<protein>
    <recommendedName>
        <fullName evidence="12">Multidrug ABC transporter substrate-binding protein</fullName>
    </recommendedName>
</protein>
<feature type="transmembrane region" description="Helical" evidence="7">
    <location>
        <begin position="21"/>
        <end position="41"/>
    </location>
</feature>
<proteinExistence type="inferred from homology"/>
<keyword evidence="3 7" id="KW-0812">Transmembrane</keyword>
<sequence length="407" mass="43832">MIGEVFKMALYSIWNNKARSFLTMLGVIIGIASVATLMAIGEGLKQDVSKTVKDLGSNIVIVLSGDIPIGEGQGMTSMGNPASLISGDILKYQDVEEIRKIEGVEAVSPMAMVPGSFKKDGKVSTPIIAGLEPSIRKIMTGFKLSRGRFIEDTDKDKNVVVVGDKVRKQLFDDREDILGEKIMFDKTEFEIIGQLSPPTSSSLFSSDFETLSAIPFQQAKKFTQNQEKILRIGIKVNDSYKVDDIVPKIKENMLLRHPKEDFTVVTQEDLLGMLNTIVNLLTTAVAAIASISLIVGGIGIMNIMLVSVTERTREIGLRKAVGATSGAILWQFLIEAVAISLLGGTIGILFSFLGTSIVAAKTAIKPEVTLSAILLAAGVCIGVGIIFGLAPAIRAARKDPIEALRYE</sequence>
<evidence type="ECO:0008006" key="12">
    <source>
        <dbReference type="Google" id="ProtNLM"/>
    </source>
</evidence>
<evidence type="ECO:0000256" key="4">
    <source>
        <dbReference type="ARBA" id="ARBA00022989"/>
    </source>
</evidence>
<dbReference type="Pfam" id="PF12704">
    <property type="entry name" value="MacB_PCD"/>
    <property type="match status" value="1"/>
</dbReference>
<reference evidence="10 11" key="1">
    <citation type="submission" date="2017-09" db="EMBL/GenBank/DDBJ databases">
        <title>Depth-based differentiation of microbial function through sediment-hosted aquifers and enrichment of novel symbionts in the deep terrestrial subsurface.</title>
        <authorList>
            <person name="Probst A.J."/>
            <person name="Ladd B."/>
            <person name="Jarett J.K."/>
            <person name="Geller-Mcgrath D.E."/>
            <person name="Sieber C.M."/>
            <person name="Emerson J.B."/>
            <person name="Anantharaman K."/>
            <person name="Thomas B.C."/>
            <person name="Malmstrom R."/>
            <person name="Stieglmeier M."/>
            <person name="Klingl A."/>
            <person name="Woyke T."/>
            <person name="Ryan C.M."/>
            <person name="Banfield J.F."/>
        </authorList>
    </citation>
    <scope>NUCLEOTIDE SEQUENCE [LARGE SCALE GENOMIC DNA]</scope>
    <source>
        <strain evidence="10">CG23_combo_of_CG06-09_8_20_14_all_40_13</strain>
    </source>
</reference>
<dbReference type="InterPro" id="IPR003838">
    <property type="entry name" value="ABC3_permease_C"/>
</dbReference>
<organism evidence="10 11">
    <name type="scientific">Candidatus Nealsonbacteria bacterium CG23_combo_of_CG06-09_8_20_14_all_40_13</name>
    <dbReference type="NCBI Taxonomy" id="1974724"/>
    <lineage>
        <taxon>Bacteria</taxon>
        <taxon>Candidatus Nealsoniibacteriota</taxon>
    </lineage>
</organism>
<feature type="domain" description="ABC3 transporter permease C-terminal" evidence="8">
    <location>
        <begin position="287"/>
        <end position="400"/>
    </location>
</feature>
<feature type="transmembrane region" description="Helical" evidence="7">
    <location>
        <begin position="327"/>
        <end position="350"/>
    </location>
</feature>
<feature type="domain" description="MacB-like periplasmic core" evidence="9">
    <location>
        <begin position="20"/>
        <end position="250"/>
    </location>
</feature>
<dbReference type="PANTHER" id="PTHR30572:SF4">
    <property type="entry name" value="ABC TRANSPORTER PERMEASE YTRF"/>
    <property type="match status" value="1"/>
</dbReference>
<evidence type="ECO:0000256" key="3">
    <source>
        <dbReference type="ARBA" id="ARBA00022692"/>
    </source>
</evidence>